<name>A0AAD6Q7F9_9ROSI</name>
<sequence>MAFRPTKARACFTVARNIAAMFLETRTTVDNVVKSANLESLAAMEDVQTSFTTPVIVENATISVPRGLNVNMEHVVEYTESKVCVTNKESLYGDGGDSQSCLLIETYRCSDPKEGECLITI</sequence>
<reference evidence="1" key="1">
    <citation type="journal article" date="2023" name="Mol. Ecol. Resour.">
        <title>Chromosome-level genome assembly of a triploid poplar Populus alba 'Berolinensis'.</title>
        <authorList>
            <person name="Chen S."/>
            <person name="Yu Y."/>
            <person name="Wang X."/>
            <person name="Wang S."/>
            <person name="Zhang T."/>
            <person name="Zhou Y."/>
            <person name="He R."/>
            <person name="Meng N."/>
            <person name="Wang Y."/>
            <person name="Liu W."/>
            <person name="Liu Z."/>
            <person name="Liu J."/>
            <person name="Guo Q."/>
            <person name="Huang H."/>
            <person name="Sederoff R.R."/>
            <person name="Wang G."/>
            <person name="Qu G."/>
            <person name="Chen S."/>
        </authorList>
    </citation>
    <scope>NUCLEOTIDE SEQUENCE</scope>
    <source>
        <strain evidence="1">SC-2020</strain>
    </source>
</reference>
<keyword evidence="2" id="KW-1185">Reference proteome</keyword>
<evidence type="ECO:0000313" key="2">
    <source>
        <dbReference type="Proteomes" id="UP001164929"/>
    </source>
</evidence>
<gene>
    <name evidence="1" type="ORF">NC653_027908</name>
</gene>
<organism evidence="1 2">
    <name type="scientific">Populus alba x Populus x berolinensis</name>
    <dbReference type="NCBI Taxonomy" id="444605"/>
    <lineage>
        <taxon>Eukaryota</taxon>
        <taxon>Viridiplantae</taxon>
        <taxon>Streptophyta</taxon>
        <taxon>Embryophyta</taxon>
        <taxon>Tracheophyta</taxon>
        <taxon>Spermatophyta</taxon>
        <taxon>Magnoliopsida</taxon>
        <taxon>eudicotyledons</taxon>
        <taxon>Gunneridae</taxon>
        <taxon>Pentapetalae</taxon>
        <taxon>rosids</taxon>
        <taxon>fabids</taxon>
        <taxon>Malpighiales</taxon>
        <taxon>Salicaceae</taxon>
        <taxon>Saliceae</taxon>
        <taxon>Populus</taxon>
    </lineage>
</organism>
<comment type="caution">
    <text evidence="1">The sequence shown here is derived from an EMBL/GenBank/DDBJ whole genome shotgun (WGS) entry which is preliminary data.</text>
</comment>
<dbReference type="EMBL" id="JAQIZT010000011">
    <property type="protein sequence ID" value="KAJ6979913.1"/>
    <property type="molecule type" value="Genomic_DNA"/>
</dbReference>
<accession>A0AAD6Q7F9</accession>
<protein>
    <submittedName>
        <fullName evidence="1">Uncharacterized protein</fullName>
    </submittedName>
</protein>
<dbReference type="Proteomes" id="UP001164929">
    <property type="component" value="Chromosome 11"/>
</dbReference>
<proteinExistence type="predicted"/>
<dbReference type="AlphaFoldDB" id="A0AAD6Q7F9"/>
<evidence type="ECO:0000313" key="1">
    <source>
        <dbReference type="EMBL" id="KAJ6979913.1"/>
    </source>
</evidence>